<feature type="transmembrane region" description="Helical" evidence="2">
    <location>
        <begin position="319"/>
        <end position="342"/>
    </location>
</feature>
<feature type="region of interest" description="Disordered" evidence="1">
    <location>
        <begin position="46"/>
        <end position="86"/>
    </location>
</feature>
<dbReference type="EMBL" id="GDKF01005727">
    <property type="protein sequence ID" value="JAT72895.1"/>
    <property type="molecule type" value="Transcribed_RNA"/>
</dbReference>
<keyword evidence="2" id="KW-0812">Transmembrane</keyword>
<evidence type="ECO:0000256" key="1">
    <source>
        <dbReference type="SAM" id="MobiDB-lite"/>
    </source>
</evidence>
<feature type="non-terminal residue" evidence="3">
    <location>
        <position position="1"/>
    </location>
</feature>
<feature type="transmembrane region" description="Helical" evidence="2">
    <location>
        <begin position="126"/>
        <end position="150"/>
    </location>
</feature>
<sequence>EISAPSCLDMAACTMITAIGATGVAARPTQARYALPHAQIGSRIPSVQAVGRSTPAPGPLMRQRSARGMTPVQASSSSSANIGNPAPGDLKPNTAWVSYNTLALLYGALGVASLVAPIALVEQAFFATPTVVAADAIRILGSTFVLVALIANRLSAAVDTNRLGNDTYKRLNLGLVVYGVASAVILWTSPAPATSVTQALATALSAATTIVAGRAFLSSEGSSLSPGALLNGLGNAAKTVLDTKNLTTLTYGVASVLASIAGAALLYGRLPGLEDYWLVHPIGSVGVYALRQLGAGALLAATVLYTLKDAAGRGRLRATTFKSLNAGVAGVSAAVLFTIAGWVRSGSLATSVIATSELAAAGWLLATVLYQYFYAPRDAVEDIKSAY</sequence>
<feature type="transmembrane region" description="Helical" evidence="2">
    <location>
        <begin position="248"/>
        <end position="268"/>
    </location>
</feature>
<gene>
    <name evidence="3" type="ORF">g.38007</name>
</gene>
<accession>A0A1D2A1N0</accession>
<feature type="transmembrane region" description="Helical" evidence="2">
    <location>
        <begin position="171"/>
        <end position="190"/>
    </location>
</feature>
<organism evidence="3">
    <name type="scientific">Auxenochlorella protothecoides</name>
    <name type="common">Green microalga</name>
    <name type="synonym">Chlorella protothecoides</name>
    <dbReference type="NCBI Taxonomy" id="3075"/>
    <lineage>
        <taxon>Eukaryota</taxon>
        <taxon>Viridiplantae</taxon>
        <taxon>Chlorophyta</taxon>
        <taxon>core chlorophytes</taxon>
        <taxon>Trebouxiophyceae</taxon>
        <taxon>Chlorellales</taxon>
        <taxon>Chlorellaceae</taxon>
        <taxon>Auxenochlorella</taxon>
    </lineage>
</organism>
<proteinExistence type="predicted"/>
<keyword evidence="2" id="KW-1133">Transmembrane helix</keyword>
<feature type="transmembrane region" description="Helical" evidence="2">
    <location>
        <begin position="288"/>
        <end position="307"/>
    </location>
</feature>
<evidence type="ECO:0000256" key="2">
    <source>
        <dbReference type="SAM" id="Phobius"/>
    </source>
</evidence>
<name>A0A1D2A1N0_AUXPR</name>
<evidence type="ECO:0000313" key="3">
    <source>
        <dbReference type="EMBL" id="JAT72895.1"/>
    </source>
</evidence>
<protein>
    <submittedName>
        <fullName evidence="3">Uncharacterized protein</fullName>
    </submittedName>
</protein>
<feature type="transmembrane region" description="Helical" evidence="2">
    <location>
        <begin position="348"/>
        <end position="370"/>
    </location>
</feature>
<dbReference type="AlphaFoldDB" id="A0A1D2A1N0"/>
<keyword evidence="2" id="KW-0472">Membrane</keyword>
<feature type="transmembrane region" description="Helical" evidence="2">
    <location>
        <begin position="196"/>
        <end position="217"/>
    </location>
</feature>
<reference evidence="3" key="1">
    <citation type="submission" date="2015-08" db="EMBL/GenBank/DDBJ databases">
        <authorList>
            <person name="Babu N.S."/>
            <person name="Beckwith C.J."/>
            <person name="Beseler K.G."/>
            <person name="Brison A."/>
            <person name="Carone J.V."/>
            <person name="Caskin T.P."/>
            <person name="Diamond M."/>
            <person name="Durham M.E."/>
            <person name="Foxe J.M."/>
            <person name="Go M."/>
            <person name="Henderson B.A."/>
            <person name="Jones I.B."/>
            <person name="McGettigan J.A."/>
            <person name="Micheletti S.J."/>
            <person name="Nasrallah M.E."/>
            <person name="Ortiz D."/>
            <person name="Piller C.R."/>
            <person name="Privatt S.R."/>
            <person name="Schneider S.L."/>
            <person name="Sharp S."/>
            <person name="Smith T.C."/>
            <person name="Stanton J.D."/>
            <person name="Ullery H.E."/>
            <person name="Wilson R.J."/>
            <person name="Serrano M.G."/>
            <person name="Buck G."/>
            <person name="Lee V."/>
            <person name="Wang Y."/>
            <person name="Carvalho R."/>
            <person name="Voegtly L."/>
            <person name="Shi R."/>
            <person name="Duckworth R."/>
            <person name="Johnson A."/>
            <person name="Loviza R."/>
            <person name="Walstead R."/>
            <person name="Shah Z."/>
            <person name="Kiflezghi M."/>
            <person name="Wade K."/>
            <person name="Ball S.L."/>
            <person name="Bradley K.W."/>
            <person name="Asai D.J."/>
            <person name="Bowman C.A."/>
            <person name="Russell D.A."/>
            <person name="Pope W.H."/>
            <person name="Jacobs-Sera D."/>
            <person name="Hendrix R.W."/>
            <person name="Hatfull G.F."/>
        </authorList>
    </citation>
    <scope>NUCLEOTIDE SEQUENCE</scope>
</reference>
<feature type="transmembrane region" description="Helical" evidence="2">
    <location>
        <begin position="101"/>
        <end position="120"/>
    </location>
</feature>
<feature type="compositionally biased region" description="Polar residues" evidence="1">
    <location>
        <begin position="72"/>
        <end position="82"/>
    </location>
</feature>